<feature type="transmembrane region" description="Helical" evidence="2">
    <location>
        <begin position="660"/>
        <end position="680"/>
    </location>
</feature>
<organism evidence="3 4">
    <name type="scientific">Coprococcus intestinihominis</name>
    <dbReference type="NCBI Taxonomy" id="3133154"/>
    <lineage>
        <taxon>Bacteria</taxon>
        <taxon>Bacillati</taxon>
        <taxon>Bacillota</taxon>
        <taxon>Clostridia</taxon>
        <taxon>Lachnospirales</taxon>
        <taxon>Lachnospiraceae</taxon>
        <taxon>Coprococcus</taxon>
    </lineage>
</organism>
<keyword evidence="2" id="KW-1133">Transmembrane helix</keyword>
<comment type="caution">
    <text evidence="3">The sequence shown here is derived from an EMBL/GenBank/DDBJ whole genome shotgun (WGS) entry which is preliminary data.</text>
</comment>
<dbReference type="Proteomes" id="UP001469749">
    <property type="component" value="Unassembled WGS sequence"/>
</dbReference>
<keyword evidence="2" id="KW-0812">Transmembrane</keyword>
<sequence>MERIIHFEQFYYTNYGQGMRFEGNSTETARTASALELLAANWMKQELNEPVEMVLYNSHLGCYVSAMTVPCTQTGDARTSYWIHAVMPDEKESDGFMDCLSWPLQDYVTEVHLAQHLSPVTVRTETCDLSAICRKYHLTGERLTQFLYQVLQNVCDSSAPSCLCFVMGEEEEDYNAAAREIMAVVYHLLPKPYRKKADYLAKAGKDMENVRFYFRTSSHQSWQFDMNPAHPWIRSELPEEETVFLNRMTELFRQNPAEYEQMMEQLCRQETDDYDAIVWNYYTYCLREGEMLPFSQETLLRIQPFLEERLKQDEGCRQLLCQCMHQIDTKDKTRTFVQTLMEKYISAAAGLPQSGSSGYKQSLERNWQLMDQLSAGKTKIVASYLKWMKDISIPYYQDFVEYGSKEGRDWLMDMQFAAEAPPGCQELLKMDVRQMNAQRGHQWVNAMAQCIQTDINLQNSSAAAKAIWNYLIRLVEFMVPDPDAGGDAGQMLETTIQMQQLLQFIWKHRSIFDVTERVEICGVAKAYGGSVFDVFSRDFWREVRTEDFETLYEKKGITKLFANCPYDAYHDYRRYVGRRHKEEKTGKTHSQTLPEKSGNISDKLSEKESSPSEIDTQNLPGMMNQWVPDTLADYGLWGLAMGTGFLAGLVFAWFAGYGVVTLIVVILMILLTAAAGIVYFKCKK</sequence>
<dbReference type="EMBL" id="JBBMEK010000069">
    <property type="protein sequence ID" value="MEQ2364899.1"/>
    <property type="molecule type" value="Genomic_DNA"/>
</dbReference>
<reference evidence="3 4" key="1">
    <citation type="submission" date="2024-03" db="EMBL/GenBank/DDBJ databases">
        <title>Human intestinal bacterial collection.</title>
        <authorList>
            <person name="Pauvert C."/>
            <person name="Hitch T.C.A."/>
            <person name="Clavel T."/>
        </authorList>
    </citation>
    <scope>NUCLEOTIDE SEQUENCE [LARGE SCALE GENOMIC DNA]</scope>
    <source>
        <strain evidence="3 4">CLA-AA-H190</strain>
    </source>
</reference>
<evidence type="ECO:0000256" key="2">
    <source>
        <dbReference type="SAM" id="Phobius"/>
    </source>
</evidence>
<name>A0ABV1B3B4_9FIRM</name>
<dbReference type="RefSeq" id="WP_349084754.1">
    <property type="nucleotide sequence ID" value="NZ_JBBMEK010000069.1"/>
</dbReference>
<feature type="compositionally biased region" description="Polar residues" evidence="1">
    <location>
        <begin position="588"/>
        <end position="602"/>
    </location>
</feature>
<accession>A0ABV1B3B4</accession>
<keyword evidence="4" id="KW-1185">Reference proteome</keyword>
<evidence type="ECO:0000256" key="1">
    <source>
        <dbReference type="SAM" id="MobiDB-lite"/>
    </source>
</evidence>
<keyword evidence="2" id="KW-0472">Membrane</keyword>
<feature type="transmembrane region" description="Helical" evidence="2">
    <location>
        <begin position="631"/>
        <end position="654"/>
    </location>
</feature>
<proteinExistence type="predicted"/>
<evidence type="ECO:0000313" key="3">
    <source>
        <dbReference type="EMBL" id="MEQ2364899.1"/>
    </source>
</evidence>
<feature type="region of interest" description="Disordered" evidence="1">
    <location>
        <begin position="580"/>
        <end position="615"/>
    </location>
</feature>
<gene>
    <name evidence="3" type="ORF">WMO25_07290</name>
</gene>
<evidence type="ECO:0000313" key="4">
    <source>
        <dbReference type="Proteomes" id="UP001469749"/>
    </source>
</evidence>
<protein>
    <submittedName>
        <fullName evidence="3">Uncharacterized protein</fullName>
    </submittedName>
</protein>